<dbReference type="InterPro" id="IPR043504">
    <property type="entry name" value="Peptidase_S1_PA_chymotrypsin"/>
</dbReference>
<evidence type="ECO:0000313" key="1">
    <source>
        <dbReference type="EMBL" id="MBB2191878.1"/>
    </source>
</evidence>
<reference evidence="1 2" key="1">
    <citation type="submission" date="2020-04" db="EMBL/GenBank/DDBJ databases">
        <title>Description of novel Gluconacetobacter.</title>
        <authorList>
            <person name="Sombolestani A."/>
        </authorList>
    </citation>
    <scope>NUCLEOTIDE SEQUENCE [LARGE SCALE GENOMIC DNA]</scope>
    <source>
        <strain evidence="1 2">LMG 21311</strain>
    </source>
</reference>
<accession>A0A7W4PFJ7</accession>
<dbReference type="InterPro" id="IPR009003">
    <property type="entry name" value="Peptidase_S1_PA"/>
</dbReference>
<proteinExistence type="predicted"/>
<dbReference type="EMBL" id="JABEQF010000025">
    <property type="protein sequence ID" value="MBB2191878.1"/>
    <property type="molecule type" value="Genomic_DNA"/>
</dbReference>
<gene>
    <name evidence="1" type="ORF">HLH34_18260</name>
</gene>
<dbReference type="AlphaFoldDB" id="A0A7W4PFJ7"/>
<protein>
    <submittedName>
        <fullName evidence="1">Trypsin-like peptidase domain-containing protein</fullName>
    </submittedName>
</protein>
<name>A0A7W4PFJ7_9PROT</name>
<dbReference type="SUPFAM" id="SSF50494">
    <property type="entry name" value="Trypsin-like serine proteases"/>
    <property type="match status" value="1"/>
</dbReference>
<sequence>MTVRVLTSKNQTINWTGAGTGFLYCFAKDDKTTPWLVTNKHVVDGAAAIGLTFHVTTDNNKTPLHGSGRLISFFSNQVPIIRHPDPNVDLAAIAIAPIINHAINKEGWRPFIKCLAKSSLPSEQMIGDFSALEDVVMVGYPTGLVDAVNNFPIVRRGITSTPYTANYQGKREFLADIPVYGGSSGSPIFVMNEGSWSTSSGLAMGTRFALIGILYAGHTETMNGQIVAEPVPTSLAPVAKVTHIINLGLCIKSALIEDLAAQIPDW</sequence>
<keyword evidence="2" id="KW-1185">Reference proteome</keyword>
<organism evidence="1 2">
    <name type="scientific">Gluconacetobacter azotocaptans</name>
    <dbReference type="NCBI Taxonomy" id="142834"/>
    <lineage>
        <taxon>Bacteria</taxon>
        <taxon>Pseudomonadati</taxon>
        <taxon>Pseudomonadota</taxon>
        <taxon>Alphaproteobacteria</taxon>
        <taxon>Acetobacterales</taxon>
        <taxon>Acetobacteraceae</taxon>
        <taxon>Gluconacetobacter</taxon>
    </lineage>
</organism>
<dbReference type="Gene3D" id="2.40.10.10">
    <property type="entry name" value="Trypsin-like serine proteases"/>
    <property type="match status" value="2"/>
</dbReference>
<evidence type="ECO:0000313" key="2">
    <source>
        <dbReference type="Proteomes" id="UP000555756"/>
    </source>
</evidence>
<dbReference type="Proteomes" id="UP000555756">
    <property type="component" value="Unassembled WGS sequence"/>
</dbReference>
<comment type="caution">
    <text evidence="1">The sequence shown here is derived from an EMBL/GenBank/DDBJ whole genome shotgun (WGS) entry which is preliminary data.</text>
</comment>
<dbReference type="Pfam" id="PF13365">
    <property type="entry name" value="Trypsin_2"/>
    <property type="match status" value="1"/>
</dbReference>